<dbReference type="RefSeq" id="WP_254416849.1">
    <property type="nucleotide sequence ID" value="NZ_BAAAJB010000003.1"/>
</dbReference>
<feature type="transmembrane region" description="Helical" evidence="1">
    <location>
        <begin position="115"/>
        <end position="133"/>
    </location>
</feature>
<accession>A0ABY5D0R3</accession>
<evidence type="ECO:0000313" key="2">
    <source>
        <dbReference type="EMBL" id="USY17271.1"/>
    </source>
</evidence>
<keyword evidence="1" id="KW-1133">Transmembrane helix</keyword>
<dbReference type="EMBL" id="CP099837">
    <property type="protein sequence ID" value="USY17271.1"/>
    <property type="molecule type" value="Genomic_DNA"/>
</dbReference>
<gene>
    <name evidence="2" type="ORF">NE857_18130</name>
</gene>
<proteinExistence type="predicted"/>
<name>A0ABY5D0R3_9ACTN</name>
<dbReference type="Proteomes" id="UP001055940">
    <property type="component" value="Chromosome"/>
</dbReference>
<feature type="transmembrane region" description="Helical" evidence="1">
    <location>
        <begin position="7"/>
        <end position="26"/>
    </location>
</feature>
<evidence type="ECO:0000256" key="1">
    <source>
        <dbReference type="SAM" id="Phobius"/>
    </source>
</evidence>
<feature type="transmembrane region" description="Helical" evidence="1">
    <location>
        <begin position="46"/>
        <end position="65"/>
    </location>
</feature>
<feature type="transmembrane region" description="Helical" evidence="1">
    <location>
        <begin position="77"/>
        <end position="95"/>
    </location>
</feature>
<organism evidence="2 3">
    <name type="scientific">Nocardiopsis exhalans</name>
    <dbReference type="NCBI Taxonomy" id="163604"/>
    <lineage>
        <taxon>Bacteria</taxon>
        <taxon>Bacillati</taxon>
        <taxon>Actinomycetota</taxon>
        <taxon>Actinomycetes</taxon>
        <taxon>Streptosporangiales</taxon>
        <taxon>Nocardiopsidaceae</taxon>
        <taxon>Nocardiopsis</taxon>
    </lineage>
</organism>
<evidence type="ECO:0000313" key="3">
    <source>
        <dbReference type="Proteomes" id="UP001055940"/>
    </source>
</evidence>
<keyword evidence="3" id="KW-1185">Reference proteome</keyword>
<reference evidence="2" key="1">
    <citation type="submission" date="2022-06" db="EMBL/GenBank/DDBJ databases">
        <authorList>
            <person name="Ping M."/>
        </authorList>
    </citation>
    <scope>NUCLEOTIDE SEQUENCE</scope>
    <source>
        <strain evidence="2">JCM11759T</strain>
    </source>
</reference>
<protein>
    <submittedName>
        <fullName evidence="2">Uncharacterized protein</fullName>
    </submittedName>
</protein>
<sequence>MPTWLKFAVVTVVVAVPAFLLAPMVFPPAEGGPEPTSGQMANFMALGAWDAILLGLGVAVAVFGWPYVRRAFPESTGTAVAVFASFVFLLVSWWPHIGFHMSIGHDLNALIMVDYAFHVPTGIATLILVWAVFKLGTERSVRAAGMADAARAPSRGTAGAHEAKSHRHQV</sequence>
<keyword evidence="1" id="KW-0472">Membrane</keyword>
<keyword evidence="1" id="KW-0812">Transmembrane</keyword>